<dbReference type="InterPro" id="IPR017946">
    <property type="entry name" value="PLC-like_Pdiesterase_TIM-brl"/>
</dbReference>
<gene>
    <name evidence="2" type="ORF">BXY39_2744</name>
</gene>
<sequence>MTARTSHDTDWIGARDIAHRGLHGTAPGRIENTLSAIDAAASKGYAVEIDVQVTVDNLIAVFHDRTAERLAGQKHRIGALTLSECQQMPLADSDQRIPSLPDTLDCVAGRVPIYIELKSWSDTPLPLLCAGVRRALEGYRGDVAIMSFDRNIVEWFARVVPALPRGLVIGRGALLNLRHRLRLPLWLWRQNPAFLACDINLLPNGLCRRWRASDKPLLTWTVRDKKQENIGRQHADALIFEAPAIVGNGTQG</sequence>
<dbReference type="InParanoid" id="A0A3M0C3Q0"/>
<dbReference type="GO" id="GO:0008081">
    <property type="term" value="F:phosphoric diester hydrolase activity"/>
    <property type="evidence" value="ECO:0007669"/>
    <property type="project" value="InterPro"/>
</dbReference>
<proteinExistence type="predicted"/>
<dbReference type="OrthoDB" id="384721at2"/>
<evidence type="ECO:0000313" key="2">
    <source>
        <dbReference type="EMBL" id="RMB04481.1"/>
    </source>
</evidence>
<evidence type="ECO:0000313" key="3">
    <source>
        <dbReference type="Proteomes" id="UP000271227"/>
    </source>
</evidence>
<dbReference type="SUPFAM" id="SSF51695">
    <property type="entry name" value="PLC-like phosphodiesterases"/>
    <property type="match status" value="1"/>
</dbReference>
<dbReference type="GO" id="GO:0006629">
    <property type="term" value="P:lipid metabolic process"/>
    <property type="evidence" value="ECO:0007669"/>
    <property type="project" value="InterPro"/>
</dbReference>
<comment type="caution">
    <text evidence="2">The sequence shown here is derived from an EMBL/GenBank/DDBJ whole genome shotgun (WGS) entry which is preliminary data.</text>
</comment>
<protein>
    <submittedName>
        <fullName evidence="2">Glycerophosphoryl diester phosphodiesterase</fullName>
    </submittedName>
</protein>
<dbReference type="Gene3D" id="3.20.20.190">
    <property type="entry name" value="Phosphatidylinositol (PI) phosphodiesterase"/>
    <property type="match status" value="1"/>
</dbReference>
<dbReference type="PANTHER" id="PTHR46211:SF1">
    <property type="entry name" value="GLYCEROPHOSPHODIESTER PHOSPHODIESTERASE, CYTOPLASMIC"/>
    <property type="match status" value="1"/>
</dbReference>
<dbReference type="InterPro" id="IPR030395">
    <property type="entry name" value="GP_PDE_dom"/>
</dbReference>
<dbReference type="Proteomes" id="UP000271227">
    <property type="component" value="Unassembled WGS sequence"/>
</dbReference>
<organism evidence="2 3">
    <name type="scientific">Eilatimonas milleporae</name>
    <dbReference type="NCBI Taxonomy" id="911205"/>
    <lineage>
        <taxon>Bacteria</taxon>
        <taxon>Pseudomonadati</taxon>
        <taxon>Pseudomonadota</taxon>
        <taxon>Alphaproteobacteria</taxon>
        <taxon>Kordiimonadales</taxon>
        <taxon>Kordiimonadaceae</taxon>
        <taxon>Eilatimonas</taxon>
    </lineage>
</organism>
<dbReference type="RefSeq" id="WP_121939419.1">
    <property type="nucleotide sequence ID" value="NZ_REFR01000013.1"/>
</dbReference>
<dbReference type="EMBL" id="REFR01000013">
    <property type="protein sequence ID" value="RMB04481.1"/>
    <property type="molecule type" value="Genomic_DNA"/>
</dbReference>
<dbReference type="PANTHER" id="PTHR46211">
    <property type="entry name" value="GLYCEROPHOSPHORYL DIESTER PHOSPHODIESTERASE"/>
    <property type="match status" value="1"/>
</dbReference>
<feature type="domain" description="GP-PDE" evidence="1">
    <location>
        <begin position="14"/>
        <end position="252"/>
    </location>
</feature>
<dbReference type="PROSITE" id="PS51704">
    <property type="entry name" value="GP_PDE"/>
    <property type="match status" value="1"/>
</dbReference>
<evidence type="ECO:0000259" key="1">
    <source>
        <dbReference type="PROSITE" id="PS51704"/>
    </source>
</evidence>
<reference evidence="2 3" key="1">
    <citation type="submission" date="2018-10" db="EMBL/GenBank/DDBJ databases">
        <title>Genomic Encyclopedia of Archaeal and Bacterial Type Strains, Phase II (KMG-II): from individual species to whole genera.</title>
        <authorList>
            <person name="Goeker M."/>
        </authorList>
    </citation>
    <scope>NUCLEOTIDE SEQUENCE [LARGE SCALE GENOMIC DNA]</scope>
    <source>
        <strain evidence="2 3">DSM 25217</strain>
    </source>
</reference>
<name>A0A3M0C3Q0_9PROT</name>
<keyword evidence="3" id="KW-1185">Reference proteome</keyword>
<accession>A0A3M0C3Q0</accession>
<dbReference type="AlphaFoldDB" id="A0A3M0C3Q0"/>
<dbReference type="Pfam" id="PF03009">
    <property type="entry name" value="GDPD"/>
    <property type="match status" value="1"/>
</dbReference>